<sequence length="32" mass="3781">LPSNLRKGTYSAQIIVYVDGRKEQSKDFKFEY</sequence>
<name>X0VFY5_9ZZZZ</name>
<reference evidence="1" key="1">
    <citation type="journal article" date="2014" name="Front. Microbiol.">
        <title>High frequency of phylogenetically diverse reductive dehalogenase-homologous genes in deep subseafloor sedimentary metagenomes.</title>
        <authorList>
            <person name="Kawai M."/>
            <person name="Futagami T."/>
            <person name="Toyoda A."/>
            <person name="Takaki Y."/>
            <person name="Nishi S."/>
            <person name="Hori S."/>
            <person name="Arai W."/>
            <person name="Tsubouchi T."/>
            <person name="Morono Y."/>
            <person name="Uchiyama I."/>
            <person name="Ito T."/>
            <person name="Fujiyama A."/>
            <person name="Inagaki F."/>
            <person name="Takami H."/>
        </authorList>
    </citation>
    <scope>NUCLEOTIDE SEQUENCE</scope>
    <source>
        <strain evidence="1">Expedition CK06-06</strain>
    </source>
</reference>
<dbReference type="EMBL" id="BARS01024628">
    <property type="protein sequence ID" value="GAG10127.1"/>
    <property type="molecule type" value="Genomic_DNA"/>
</dbReference>
<feature type="non-terminal residue" evidence="1">
    <location>
        <position position="1"/>
    </location>
</feature>
<proteinExistence type="predicted"/>
<gene>
    <name evidence="1" type="ORF">S01H1_39077</name>
</gene>
<comment type="caution">
    <text evidence="1">The sequence shown here is derived from an EMBL/GenBank/DDBJ whole genome shotgun (WGS) entry which is preliminary data.</text>
</comment>
<dbReference type="AlphaFoldDB" id="X0VFY5"/>
<protein>
    <submittedName>
        <fullName evidence="1">Uncharacterized protein</fullName>
    </submittedName>
</protein>
<accession>X0VFY5</accession>
<organism evidence="1">
    <name type="scientific">marine sediment metagenome</name>
    <dbReference type="NCBI Taxonomy" id="412755"/>
    <lineage>
        <taxon>unclassified sequences</taxon>
        <taxon>metagenomes</taxon>
        <taxon>ecological metagenomes</taxon>
    </lineage>
</organism>
<evidence type="ECO:0000313" key="1">
    <source>
        <dbReference type="EMBL" id="GAG10127.1"/>
    </source>
</evidence>